<dbReference type="SUPFAM" id="SSF53300">
    <property type="entry name" value="vWA-like"/>
    <property type="match status" value="1"/>
</dbReference>
<comment type="caution">
    <text evidence="2">The sequence shown here is derived from an EMBL/GenBank/DDBJ whole genome shotgun (WGS) entry which is preliminary data.</text>
</comment>
<evidence type="ECO:0000313" key="3">
    <source>
        <dbReference type="Proteomes" id="UP001156694"/>
    </source>
</evidence>
<organism evidence="2 3">
    <name type="scientific">Amylibacter marinus</name>
    <dbReference type="NCBI Taxonomy" id="1475483"/>
    <lineage>
        <taxon>Bacteria</taxon>
        <taxon>Pseudomonadati</taxon>
        <taxon>Pseudomonadota</taxon>
        <taxon>Alphaproteobacteria</taxon>
        <taxon>Rhodobacterales</taxon>
        <taxon>Paracoccaceae</taxon>
        <taxon>Amylibacter</taxon>
    </lineage>
</organism>
<gene>
    <name evidence="2" type="ORF">GCM10007939_01960</name>
</gene>
<evidence type="ECO:0000313" key="2">
    <source>
        <dbReference type="EMBL" id="GLQ33913.1"/>
    </source>
</evidence>
<evidence type="ECO:0000259" key="1">
    <source>
        <dbReference type="Pfam" id="PF13400"/>
    </source>
</evidence>
<sequence>MTLFVVLTFTTMIAFAGIAIDVARYEASRAEIQTHLDNATLAAASLRQTEDASVIVDRYMVAAGLDVKYDVVALNEVNSITYRHIEAQATSNMDTFFMHMFGVSDLDLVVRSAAQERVPHVEVSLVLDISGSMGNGGRLTNLKPAAVSFVTNLLDANDADNPNRVSISLIPYNMQVNAGETLFELVTGDENSDHDYSYCAEWDEQAFEETGFSVSRMDQAVHMGYSNSDDYTDTSGYGTTVGYLTSPYCRPETFAEITPWSKDLNALTTQINNLQARGNTSIDLGVKWGTALLDSSAQPVLTALAGMWETNAETGEVTATNRQAVDPGFIGRPVVSGDEVTLKVLVVMTDGQNTTQYRVKNSYTSNTANSPVWINRSTEAVSFNFESGSSWDRMSWTEMWGRVSVKGYTRRKGGKWWHFWDYHLNNSEKNDRLSDICAAAKDNQIIVFSIAYSASEDGQDALEDCATSSAYYHEGDPETIGGIFAEIGGVIEKLKLVQ</sequence>
<dbReference type="Gene3D" id="3.40.50.410">
    <property type="entry name" value="von Willebrand factor, type A domain"/>
    <property type="match status" value="1"/>
</dbReference>
<name>A0ABQ5VS26_9RHOB</name>
<dbReference type="Proteomes" id="UP001156694">
    <property type="component" value="Unassembled WGS sequence"/>
</dbReference>
<feature type="domain" description="Putative Flp pilus-assembly TadG-like N-terminal" evidence="1">
    <location>
        <begin position="1"/>
        <end position="45"/>
    </location>
</feature>
<protein>
    <recommendedName>
        <fullName evidence="1">Putative Flp pilus-assembly TadG-like N-terminal domain-containing protein</fullName>
    </recommendedName>
</protein>
<keyword evidence="3" id="KW-1185">Reference proteome</keyword>
<dbReference type="InterPro" id="IPR028087">
    <property type="entry name" value="Tad_N"/>
</dbReference>
<dbReference type="InterPro" id="IPR036465">
    <property type="entry name" value="vWFA_dom_sf"/>
</dbReference>
<dbReference type="EMBL" id="BSNN01000002">
    <property type="protein sequence ID" value="GLQ33913.1"/>
    <property type="molecule type" value="Genomic_DNA"/>
</dbReference>
<reference evidence="3" key="1">
    <citation type="journal article" date="2019" name="Int. J. Syst. Evol. Microbiol.">
        <title>The Global Catalogue of Microorganisms (GCM) 10K type strain sequencing project: providing services to taxonomists for standard genome sequencing and annotation.</title>
        <authorList>
            <consortium name="The Broad Institute Genomics Platform"/>
            <consortium name="The Broad Institute Genome Sequencing Center for Infectious Disease"/>
            <person name="Wu L."/>
            <person name="Ma J."/>
        </authorList>
    </citation>
    <scope>NUCLEOTIDE SEQUENCE [LARGE SCALE GENOMIC DNA]</scope>
    <source>
        <strain evidence="3">NBRC 110140</strain>
    </source>
</reference>
<dbReference type="Pfam" id="PF13400">
    <property type="entry name" value="Tad"/>
    <property type="match status" value="1"/>
</dbReference>
<accession>A0ABQ5VS26</accession>
<proteinExistence type="predicted"/>